<keyword evidence="1 2" id="KW-0418">Kinase</keyword>
<comment type="catalytic activity">
    <reaction evidence="1">
        <text>1,6-anhydro-N-acetyl-beta-muramate + ATP + H2O = N-acetyl-D-muramate 6-phosphate + ADP + H(+)</text>
        <dbReference type="Rhea" id="RHEA:24952"/>
        <dbReference type="ChEBI" id="CHEBI:15377"/>
        <dbReference type="ChEBI" id="CHEBI:15378"/>
        <dbReference type="ChEBI" id="CHEBI:30616"/>
        <dbReference type="ChEBI" id="CHEBI:58690"/>
        <dbReference type="ChEBI" id="CHEBI:58722"/>
        <dbReference type="ChEBI" id="CHEBI:456216"/>
        <dbReference type="EC" id="2.7.1.170"/>
    </reaction>
</comment>
<dbReference type="EC" id="2.7.1.170" evidence="1"/>
<organism evidence="2 3">
    <name type="scientific">Pedobacter polaris</name>
    <dbReference type="NCBI Taxonomy" id="2571273"/>
    <lineage>
        <taxon>Bacteria</taxon>
        <taxon>Pseudomonadati</taxon>
        <taxon>Bacteroidota</taxon>
        <taxon>Sphingobacteriia</taxon>
        <taxon>Sphingobacteriales</taxon>
        <taxon>Sphingobacteriaceae</taxon>
        <taxon>Pedobacter</taxon>
    </lineage>
</organism>
<dbReference type="Proteomes" id="UP000309488">
    <property type="component" value="Unassembled WGS sequence"/>
</dbReference>
<dbReference type="GO" id="GO:0016301">
    <property type="term" value="F:kinase activity"/>
    <property type="evidence" value="ECO:0007669"/>
    <property type="project" value="UniProtKB-KW"/>
</dbReference>
<comment type="caution">
    <text evidence="2">The sequence shown here is derived from an EMBL/GenBank/DDBJ whole genome shotgun (WGS) entry which is preliminary data.</text>
</comment>
<gene>
    <name evidence="1" type="primary">anmK</name>
    <name evidence="2" type="ORF">FA048_02105</name>
</gene>
<comment type="function">
    <text evidence="1">Catalyzes the specific phosphorylation of 1,6-anhydro-N-acetylmuramic acid (anhMurNAc) with the simultaneous cleavage of the 1,6-anhydro ring, generating MurNAc-6-P. Is required for the utilization of anhMurNAc either imported from the medium or derived from its own cell wall murein, and thus plays a role in cell wall recycling.</text>
</comment>
<dbReference type="NCBIfam" id="NF007149">
    <property type="entry name" value="PRK09585.3-4"/>
    <property type="match status" value="1"/>
</dbReference>
<reference evidence="2 3" key="1">
    <citation type="submission" date="2019-04" db="EMBL/GenBank/DDBJ databases">
        <title>Pedobacter sp. RP-3-22 sp. nov., isolated from Arctic soil.</title>
        <authorList>
            <person name="Dahal R.H."/>
            <person name="Kim D.-U."/>
        </authorList>
    </citation>
    <scope>NUCLEOTIDE SEQUENCE [LARGE SCALE GENOMIC DNA]</scope>
    <source>
        <strain evidence="2 3">RP-3-22</strain>
    </source>
</reference>
<accession>A0A4V5P0D4</accession>
<evidence type="ECO:0000256" key="1">
    <source>
        <dbReference type="HAMAP-Rule" id="MF_01270"/>
    </source>
</evidence>
<dbReference type="GO" id="GO:0097175">
    <property type="term" value="P:1,6-anhydro-N-acetyl-beta-muramic acid catabolic process"/>
    <property type="evidence" value="ECO:0007669"/>
    <property type="project" value="UniProtKB-UniRule"/>
</dbReference>
<comment type="pathway">
    <text evidence="1">Amino-sugar metabolism; 1,6-anhydro-N-acetylmuramate degradation.</text>
</comment>
<sequence length="399" mass="43363">MNNSVQNLYAIASKRERLIIGLMSGTSMDGLDIALCLCTNSGSETEIKLLNFITIPYQDDFRADVKSIFSRRDADLEKVCLLNELIGIKHAELILEALTTWGINSNEIDIIASHGQTIFHAPKSLHGKKGYPNATLQIGDGDHIAVKTGIITIADFRQKHLAAGGEGAPLAVYGDYLVFSKKDEDRIMLNIGGIANFTFLPGSKDASKVFSTDVGPGNTLMDQFIQLHYPGIYYDKDALKAKSGNLSDNLLKALLNNEFFKIDFPKTTGPELFNLTYLQKAQEQSKTIDLANEDVLATLCHFSAHGIIEAIKRTVKSSSMPKIFMSGGGMHNPLLVTLLKAALPNATFSTTNELEINPDAKEAVLFALLANEALAGNPINFGDREGVPSVCMGKISLPN</sequence>
<dbReference type="PANTHER" id="PTHR30605:SF0">
    <property type="entry name" value="ANHYDRO-N-ACETYLMURAMIC ACID KINASE"/>
    <property type="match status" value="1"/>
</dbReference>
<keyword evidence="1" id="KW-0067">ATP-binding</keyword>
<protein>
    <recommendedName>
        <fullName evidence="1">Anhydro-N-acetylmuramic acid kinase</fullName>
        <ecNumber evidence="1">2.7.1.170</ecNumber>
    </recommendedName>
    <alternativeName>
        <fullName evidence="1">AnhMurNAc kinase</fullName>
    </alternativeName>
</protein>
<dbReference type="GO" id="GO:0009254">
    <property type="term" value="P:peptidoglycan turnover"/>
    <property type="evidence" value="ECO:0007669"/>
    <property type="project" value="UniProtKB-UniRule"/>
</dbReference>
<dbReference type="InterPro" id="IPR005338">
    <property type="entry name" value="Anhydro_N_Ac-Mur_kinase"/>
</dbReference>
<dbReference type="HAMAP" id="MF_01270">
    <property type="entry name" value="AnhMurNAc_kinase"/>
    <property type="match status" value="1"/>
</dbReference>
<proteinExistence type="inferred from homology"/>
<dbReference type="EMBL" id="SWBR01000001">
    <property type="protein sequence ID" value="TKC12432.1"/>
    <property type="molecule type" value="Genomic_DNA"/>
</dbReference>
<comment type="similarity">
    <text evidence="1">Belongs to the anhydro-N-acetylmuramic acid kinase family.</text>
</comment>
<dbReference type="Pfam" id="PF03702">
    <property type="entry name" value="AnmK"/>
    <property type="match status" value="1"/>
</dbReference>
<dbReference type="PANTHER" id="PTHR30605">
    <property type="entry name" value="ANHYDRO-N-ACETYLMURAMIC ACID KINASE"/>
    <property type="match status" value="1"/>
</dbReference>
<dbReference type="OrthoDB" id="9763949at2"/>
<dbReference type="GO" id="GO:0006040">
    <property type="term" value="P:amino sugar metabolic process"/>
    <property type="evidence" value="ECO:0007669"/>
    <property type="project" value="InterPro"/>
</dbReference>
<dbReference type="SUPFAM" id="SSF53067">
    <property type="entry name" value="Actin-like ATPase domain"/>
    <property type="match status" value="1"/>
</dbReference>
<dbReference type="RefSeq" id="WP_136838470.1">
    <property type="nucleotide sequence ID" value="NZ_SWBR01000001.1"/>
</dbReference>
<evidence type="ECO:0000313" key="2">
    <source>
        <dbReference type="EMBL" id="TKC12432.1"/>
    </source>
</evidence>
<dbReference type="UniPathway" id="UPA00544"/>
<dbReference type="AlphaFoldDB" id="A0A4V5P0D4"/>
<feature type="binding site" evidence="1">
    <location>
        <begin position="25"/>
        <end position="32"/>
    </location>
    <ligand>
        <name>ATP</name>
        <dbReference type="ChEBI" id="CHEBI:30616"/>
    </ligand>
</feature>
<dbReference type="Gene3D" id="3.30.420.40">
    <property type="match status" value="2"/>
</dbReference>
<comment type="pathway">
    <text evidence="1">Cell wall biogenesis; peptidoglycan recycling.</text>
</comment>
<dbReference type="UniPathway" id="UPA00343"/>
<dbReference type="InterPro" id="IPR043129">
    <property type="entry name" value="ATPase_NBD"/>
</dbReference>
<keyword evidence="3" id="KW-1185">Reference proteome</keyword>
<dbReference type="GO" id="GO:0016773">
    <property type="term" value="F:phosphotransferase activity, alcohol group as acceptor"/>
    <property type="evidence" value="ECO:0007669"/>
    <property type="project" value="UniProtKB-UniRule"/>
</dbReference>
<dbReference type="CDD" id="cd24050">
    <property type="entry name" value="ASKHA_NBD_ANMK"/>
    <property type="match status" value="1"/>
</dbReference>
<keyword evidence="1" id="KW-0547">Nucleotide-binding</keyword>
<keyword evidence="1 2" id="KW-0808">Transferase</keyword>
<evidence type="ECO:0000313" key="3">
    <source>
        <dbReference type="Proteomes" id="UP000309488"/>
    </source>
</evidence>
<keyword evidence="1" id="KW-0119">Carbohydrate metabolism</keyword>
<name>A0A4V5P0D4_9SPHI</name>
<dbReference type="GO" id="GO:0005524">
    <property type="term" value="F:ATP binding"/>
    <property type="evidence" value="ECO:0007669"/>
    <property type="project" value="UniProtKB-UniRule"/>
</dbReference>